<dbReference type="InterPro" id="IPR050678">
    <property type="entry name" value="DNA_Partitioning_ATPase"/>
</dbReference>
<dbReference type="FunFam" id="3.40.50.300:FF:000285">
    <property type="entry name" value="Sporulation initiation inhibitor Soj"/>
    <property type="match status" value="1"/>
</dbReference>
<name>A0A845QL38_9FIRM</name>
<protein>
    <recommendedName>
        <fullName evidence="4">Sporulation initiation inhibitor protein Soj</fullName>
    </recommendedName>
</protein>
<comment type="similarity">
    <text evidence="1">Belongs to the ParA family.</text>
</comment>
<dbReference type="PANTHER" id="PTHR13696:SF99">
    <property type="entry name" value="COBYRINIC ACID AC-DIAMIDE SYNTHASE"/>
    <property type="match status" value="1"/>
</dbReference>
<evidence type="ECO:0000313" key="7">
    <source>
        <dbReference type="Proteomes" id="UP000446866"/>
    </source>
</evidence>
<dbReference type="CDD" id="cd02042">
    <property type="entry name" value="ParAB_family"/>
    <property type="match status" value="1"/>
</dbReference>
<comment type="caution">
    <text evidence="6">The sequence shown here is derived from an EMBL/GenBank/DDBJ whole genome shotgun (WGS) entry which is preliminary data.</text>
</comment>
<dbReference type="SUPFAM" id="SSF52540">
    <property type="entry name" value="P-loop containing nucleoside triphosphate hydrolases"/>
    <property type="match status" value="1"/>
</dbReference>
<gene>
    <name evidence="6" type="ORF">D0435_08985</name>
</gene>
<comment type="subunit">
    <text evidence="3">Dimerizes in the presence of ATP but not ADP; ATP-binding is required for double-stranded (ds)DNA-binding. Interacts with DnaA.</text>
</comment>
<dbReference type="InterPro" id="IPR025669">
    <property type="entry name" value="AAA_dom"/>
</dbReference>
<dbReference type="EMBL" id="QXWK01000015">
    <property type="protein sequence ID" value="NBH61785.1"/>
    <property type="molecule type" value="Genomic_DNA"/>
</dbReference>
<evidence type="ECO:0000256" key="2">
    <source>
        <dbReference type="ARBA" id="ARBA00049360"/>
    </source>
</evidence>
<dbReference type="Pfam" id="PF13614">
    <property type="entry name" value="AAA_31"/>
    <property type="match status" value="1"/>
</dbReference>
<dbReference type="Proteomes" id="UP000446866">
    <property type="component" value="Unassembled WGS sequence"/>
</dbReference>
<dbReference type="PANTHER" id="PTHR13696">
    <property type="entry name" value="P-LOOP CONTAINING NUCLEOSIDE TRIPHOSPHATE HYDROLASE"/>
    <property type="match status" value="1"/>
</dbReference>
<keyword evidence="7" id="KW-1185">Reference proteome</keyword>
<dbReference type="RefSeq" id="WP_160202069.1">
    <property type="nucleotide sequence ID" value="NZ_QXWK01000015.1"/>
</dbReference>
<feature type="domain" description="AAA" evidence="5">
    <location>
        <begin position="3"/>
        <end position="182"/>
    </location>
</feature>
<evidence type="ECO:0000256" key="4">
    <source>
        <dbReference type="ARBA" id="ARBA00071824"/>
    </source>
</evidence>
<dbReference type="AlphaFoldDB" id="A0A845QL38"/>
<evidence type="ECO:0000313" key="6">
    <source>
        <dbReference type="EMBL" id="NBH61785.1"/>
    </source>
</evidence>
<dbReference type="InterPro" id="IPR027417">
    <property type="entry name" value="P-loop_NTPase"/>
</dbReference>
<proteinExistence type="inferred from homology"/>
<comment type="catalytic activity">
    <reaction evidence="2">
        <text>ATP + H2O = ADP + phosphate + H(+)</text>
        <dbReference type="Rhea" id="RHEA:13065"/>
        <dbReference type="ChEBI" id="CHEBI:15377"/>
        <dbReference type="ChEBI" id="CHEBI:15378"/>
        <dbReference type="ChEBI" id="CHEBI:30616"/>
        <dbReference type="ChEBI" id="CHEBI:43474"/>
        <dbReference type="ChEBI" id="CHEBI:456216"/>
    </reaction>
</comment>
<accession>A0A845QL38</accession>
<sequence length="345" mass="37800">MGKVIAVANQKGGVGKTTTAAALGDMLNHAGFKVLLIDMDGQANLTYNMGIERPDKLSHTVTDLIMAKANGEAAEYNAVEFVLKPGISLFPANIVLSGLEMSLINAFQREQILRLIINDIRDQYDYIIVDTSPSLGLLTINSLVAVDEVVIPVQAQVFAVKGMEQLFKSISLAKRINPDLQIAGILLTMVDGRSGSQKDTVLQLDAAFGNTIPKFETVIPLQVNGSRASKEQEAITSFDPDGAAAKAYQNWLTEYMGITQYVNLEGSQIEIGDVLQIGTDRYLIHYGYYDRRTRDGKIVKTLGAYAEMLTDEMSHDGTEGIFLSIGSFMQRYKSYNRRKVVNGDG</sequence>
<evidence type="ECO:0000256" key="3">
    <source>
        <dbReference type="ARBA" id="ARBA00062323"/>
    </source>
</evidence>
<evidence type="ECO:0000256" key="1">
    <source>
        <dbReference type="ARBA" id="ARBA00006976"/>
    </source>
</evidence>
<dbReference type="Gene3D" id="3.40.50.300">
    <property type="entry name" value="P-loop containing nucleotide triphosphate hydrolases"/>
    <property type="match status" value="1"/>
</dbReference>
<evidence type="ECO:0000259" key="5">
    <source>
        <dbReference type="Pfam" id="PF13614"/>
    </source>
</evidence>
<organism evidence="6 7">
    <name type="scientific">Anaerotruncus colihominis</name>
    <dbReference type="NCBI Taxonomy" id="169435"/>
    <lineage>
        <taxon>Bacteria</taxon>
        <taxon>Bacillati</taxon>
        <taxon>Bacillota</taxon>
        <taxon>Clostridia</taxon>
        <taxon>Eubacteriales</taxon>
        <taxon>Oscillospiraceae</taxon>
        <taxon>Anaerotruncus</taxon>
    </lineage>
</organism>
<reference evidence="6 7" key="1">
    <citation type="submission" date="2018-08" db="EMBL/GenBank/DDBJ databases">
        <title>Murine metabolic-syndrome-specific gut microbial biobank.</title>
        <authorList>
            <person name="Liu C."/>
        </authorList>
    </citation>
    <scope>NUCLEOTIDE SEQUENCE [LARGE SCALE GENOMIC DNA]</scope>
    <source>
        <strain evidence="6 7">28</strain>
    </source>
</reference>